<name>A0ABP8U9A6_9ACTN</name>
<protein>
    <recommendedName>
        <fullName evidence="3">Terminase small subunit</fullName>
    </recommendedName>
</protein>
<keyword evidence="2" id="KW-1185">Reference proteome</keyword>
<sequence length="147" mass="15816">MPASKAQRAATAERRTKAIQLRLAGVDWQTIATNLGYASRGAACQDVTRALEAHLAEEKESVDSLREIELQRLDRLQAGAWSAAAAGDLRAIETVLRVVDRRCKLLGLDAPTKHEVRQVDGLDAEIDRLMALMGSRGEGAAAPAATE</sequence>
<evidence type="ECO:0000313" key="2">
    <source>
        <dbReference type="Proteomes" id="UP001501442"/>
    </source>
</evidence>
<gene>
    <name evidence="1" type="ORF">GCM10023196_037110</name>
</gene>
<evidence type="ECO:0008006" key="3">
    <source>
        <dbReference type="Google" id="ProtNLM"/>
    </source>
</evidence>
<evidence type="ECO:0000313" key="1">
    <source>
        <dbReference type="EMBL" id="GAA4626917.1"/>
    </source>
</evidence>
<dbReference type="RefSeq" id="WP_345432101.1">
    <property type="nucleotide sequence ID" value="NZ_BAABHK010000004.1"/>
</dbReference>
<organism evidence="1 2">
    <name type="scientific">Actinoallomurus vinaceus</name>
    <dbReference type="NCBI Taxonomy" id="1080074"/>
    <lineage>
        <taxon>Bacteria</taxon>
        <taxon>Bacillati</taxon>
        <taxon>Actinomycetota</taxon>
        <taxon>Actinomycetes</taxon>
        <taxon>Streptosporangiales</taxon>
        <taxon>Thermomonosporaceae</taxon>
        <taxon>Actinoallomurus</taxon>
    </lineage>
</organism>
<accession>A0ABP8U9A6</accession>
<reference evidence="2" key="1">
    <citation type="journal article" date="2019" name="Int. J. Syst. Evol. Microbiol.">
        <title>The Global Catalogue of Microorganisms (GCM) 10K type strain sequencing project: providing services to taxonomists for standard genome sequencing and annotation.</title>
        <authorList>
            <consortium name="The Broad Institute Genomics Platform"/>
            <consortium name="The Broad Institute Genome Sequencing Center for Infectious Disease"/>
            <person name="Wu L."/>
            <person name="Ma J."/>
        </authorList>
    </citation>
    <scope>NUCLEOTIDE SEQUENCE [LARGE SCALE GENOMIC DNA]</scope>
    <source>
        <strain evidence="2">JCM 17939</strain>
    </source>
</reference>
<dbReference type="Proteomes" id="UP001501442">
    <property type="component" value="Unassembled WGS sequence"/>
</dbReference>
<proteinExistence type="predicted"/>
<dbReference type="EMBL" id="BAABHK010000004">
    <property type="protein sequence ID" value="GAA4626917.1"/>
    <property type="molecule type" value="Genomic_DNA"/>
</dbReference>
<comment type="caution">
    <text evidence="1">The sequence shown here is derived from an EMBL/GenBank/DDBJ whole genome shotgun (WGS) entry which is preliminary data.</text>
</comment>